<keyword evidence="4" id="KW-1185">Reference proteome</keyword>
<evidence type="ECO:0000256" key="1">
    <source>
        <dbReference type="SAM" id="Phobius"/>
    </source>
</evidence>
<feature type="transmembrane region" description="Helical" evidence="1">
    <location>
        <begin position="168"/>
        <end position="188"/>
    </location>
</feature>
<accession>A0A369TGG4</accession>
<comment type="caution">
    <text evidence="3">The sequence shown here is derived from an EMBL/GenBank/DDBJ whole genome shotgun (WGS) entry which is preliminary data.</text>
</comment>
<dbReference type="PANTHER" id="PTHR22911:SF137">
    <property type="entry name" value="SOLUTE CARRIER FAMILY 35 MEMBER G2-RELATED"/>
    <property type="match status" value="1"/>
</dbReference>
<evidence type="ECO:0000313" key="3">
    <source>
        <dbReference type="EMBL" id="RDD63465.1"/>
    </source>
</evidence>
<keyword evidence="1" id="KW-0812">Transmembrane</keyword>
<feature type="transmembrane region" description="Helical" evidence="1">
    <location>
        <begin position="87"/>
        <end position="106"/>
    </location>
</feature>
<evidence type="ECO:0000259" key="2">
    <source>
        <dbReference type="Pfam" id="PF00892"/>
    </source>
</evidence>
<dbReference type="SUPFAM" id="SSF103481">
    <property type="entry name" value="Multidrug resistance efflux transporter EmrE"/>
    <property type="match status" value="1"/>
</dbReference>
<proteinExistence type="predicted"/>
<dbReference type="EMBL" id="QPMH01000002">
    <property type="protein sequence ID" value="RDD63465.1"/>
    <property type="molecule type" value="Genomic_DNA"/>
</dbReference>
<dbReference type="Pfam" id="PF00892">
    <property type="entry name" value="EamA"/>
    <property type="match status" value="1"/>
</dbReference>
<feature type="transmembrane region" description="Helical" evidence="1">
    <location>
        <begin position="286"/>
        <end position="302"/>
    </location>
</feature>
<feature type="transmembrane region" description="Helical" evidence="1">
    <location>
        <begin position="231"/>
        <end position="249"/>
    </location>
</feature>
<evidence type="ECO:0000313" key="4">
    <source>
        <dbReference type="Proteomes" id="UP000253941"/>
    </source>
</evidence>
<gene>
    <name evidence="3" type="ORF">DRB17_03210</name>
</gene>
<dbReference type="AlphaFoldDB" id="A0A369TGG4"/>
<protein>
    <submittedName>
        <fullName evidence="3">DMT family transporter</fullName>
    </submittedName>
</protein>
<feature type="transmembrane region" description="Helical" evidence="1">
    <location>
        <begin position="28"/>
        <end position="47"/>
    </location>
</feature>
<organism evidence="3 4">
    <name type="scientific">Ferruginivarius sediminum</name>
    <dbReference type="NCBI Taxonomy" id="2661937"/>
    <lineage>
        <taxon>Bacteria</taxon>
        <taxon>Pseudomonadati</taxon>
        <taxon>Pseudomonadota</taxon>
        <taxon>Alphaproteobacteria</taxon>
        <taxon>Rhodospirillales</taxon>
        <taxon>Rhodospirillaceae</taxon>
        <taxon>Ferruginivarius</taxon>
    </lineage>
</organism>
<dbReference type="InterPro" id="IPR037185">
    <property type="entry name" value="EmrE-like"/>
</dbReference>
<keyword evidence="1" id="KW-0472">Membrane</keyword>
<feature type="transmembrane region" description="Helical" evidence="1">
    <location>
        <begin position="112"/>
        <end position="132"/>
    </location>
</feature>
<dbReference type="InterPro" id="IPR000620">
    <property type="entry name" value="EamA_dom"/>
</dbReference>
<dbReference type="PANTHER" id="PTHR22911">
    <property type="entry name" value="ACYL-MALONYL CONDENSING ENZYME-RELATED"/>
    <property type="match status" value="1"/>
</dbReference>
<keyword evidence="1" id="KW-1133">Transmembrane helix</keyword>
<sequence>MPGGLRVAARWSAVRTGGAMNEVRTADYAFGLVTLAGAGFGLNPLFARALYAEGLSPELAVFVRFAPMSVVLLPVLPALLRQWRLALVGLAAGAAMAVGTLAYFHALTVLPVSLAALIYFTYPLFTILIGWLALGRPMTRESTVAAALVLAACALVVSPRGLDAAQLRAVALCFLSPLGFALIIHALSTWLTPMPLWSRMCAGIWGHMLVLVPAMIFMAEGPFLPRGPQGWSALVGLATVAALLPQIAFSVAAPHAGPERTAIGGSAELLTSLAVGWVALEEAVQPQAVAGATLLMAALFIARRQR</sequence>
<dbReference type="Proteomes" id="UP000253941">
    <property type="component" value="Unassembled WGS sequence"/>
</dbReference>
<feature type="transmembrane region" description="Helical" evidence="1">
    <location>
        <begin position="59"/>
        <end position="80"/>
    </location>
</feature>
<feature type="domain" description="EamA" evidence="2">
    <location>
        <begin position="32"/>
        <end position="157"/>
    </location>
</feature>
<dbReference type="GO" id="GO:0016020">
    <property type="term" value="C:membrane"/>
    <property type="evidence" value="ECO:0007669"/>
    <property type="project" value="InterPro"/>
</dbReference>
<reference evidence="3 4" key="1">
    <citation type="submission" date="2018-07" db="EMBL/GenBank/DDBJ databases">
        <title>Venubactetium sediminum gen. nov., sp. nov., isolated from a marine solar saltern.</title>
        <authorList>
            <person name="Wang S."/>
        </authorList>
    </citation>
    <scope>NUCLEOTIDE SEQUENCE [LARGE SCALE GENOMIC DNA]</scope>
    <source>
        <strain evidence="3 4">WD2A32</strain>
    </source>
</reference>
<name>A0A369TGG4_9PROT</name>
<feature type="transmembrane region" description="Helical" evidence="1">
    <location>
        <begin position="200"/>
        <end position="219"/>
    </location>
</feature>